<evidence type="ECO:0000256" key="1">
    <source>
        <dbReference type="SAM" id="Phobius"/>
    </source>
</evidence>
<dbReference type="InParanoid" id="E3MZ52"/>
<feature type="transmembrane region" description="Helical" evidence="1">
    <location>
        <begin position="51"/>
        <end position="69"/>
    </location>
</feature>
<keyword evidence="1" id="KW-0472">Membrane</keyword>
<gene>
    <name evidence="2" type="ORF">CRE_05091</name>
</gene>
<dbReference type="PANTHER" id="PTHR34152:SF6">
    <property type="entry name" value="GPDPASE_MEMB DOMAIN-CONTAINING PROTEIN-RELATED"/>
    <property type="match status" value="1"/>
</dbReference>
<evidence type="ECO:0008006" key="4">
    <source>
        <dbReference type="Google" id="ProtNLM"/>
    </source>
</evidence>
<reference evidence="2" key="1">
    <citation type="submission" date="2007-07" db="EMBL/GenBank/DDBJ databases">
        <title>PCAP assembly of the Caenorhabditis remanei genome.</title>
        <authorList>
            <consortium name="The Caenorhabditis remanei Sequencing Consortium"/>
            <person name="Wilson R.K."/>
        </authorList>
    </citation>
    <scope>NUCLEOTIDE SEQUENCE [LARGE SCALE GENOMIC DNA]</scope>
    <source>
        <strain evidence="2">PB4641</strain>
    </source>
</reference>
<feature type="transmembrane region" description="Helical" evidence="1">
    <location>
        <begin position="16"/>
        <end position="39"/>
    </location>
</feature>
<dbReference type="KEGG" id="crq:GCK72_019737"/>
<protein>
    <recommendedName>
        <fullName evidence="4">G-protein coupled receptors family 1 profile domain-containing protein</fullName>
    </recommendedName>
</protein>
<name>E3MZ52_CAERE</name>
<dbReference type="EMBL" id="DS268499">
    <property type="protein sequence ID" value="EFP12831.1"/>
    <property type="molecule type" value="Genomic_DNA"/>
</dbReference>
<dbReference type="OMA" id="PPWMIIV"/>
<feature type="transmembrane region" description="Helical" evidence="1">
    <location>
        <begin position="110"/>
        <end position="132"/>
    </location>
</feature>
<dbReference type="AlphaFoldDB" id="E3MZ52"/>
<dbReference type="PANTHER" id="PTHR34152">
    <property type="entry name" value="PROTEIN CBG12353-RELATED"/>
    <property type="match status" value="1"/>
</dbReference>
<keyword evidence="1" id="KW-0812">Transmembrane</keyword>
<dbReference type="OrthoDB" id="5794379at2759"/>
<organism evidence="3">
    <name type="scientific">Caenorhabditis remanei</name>
    <name type="common">Caenorhabditis vulgaris</name>
    <dbReference type="NCBI Taxonomy" id="31234"/>
    <lineage>
        <taxon>Eukaryota</taxon>
        <taxon>Metazoa</taxon>
        <taxon>Ecdysozoa</taxon>
        <taxon>Nematoda</taxon>
        <taxon>Chromadorea</taxon>
        <taxon>Rhabditida</taxon>
        <taxon>Rhabditina</taxon>
        <taxon>Rhabditomorpha</taxon>
        <taxon>Rhabditoidea</taxon>
        <taxon>Rhabditidae</taxon>
        <taxon>Peloderinae</taxon>
        <taxon>Caenorhabditis</taxon>
    </lineage>
</organism>
<keyword evidence="3" id="KW-1185">Reference proteome</keyword>
<keyword evidence="1" id="KW-1133">Transmembrane helix</keyword>
<feature type="transmembrane region" description="Helical" evidence="1">
    <location>
        <begin position="144"/>
        <end position="170"/>
    </location>
</feature>
<dbReference type="eggNOG" id="ENOG502THXS">
    <property type="taxonomic scope" value="Eukaryota"/>
</dbReference>
<dbReference type="Proteomes" id="UP000008281">
    <property type="component" value="Unassembled WGS sequence"/>
</dbReference>
<sequence length="195" mass="22885">MPMRSISIKKIAKRKAVFLILISNVIFFTIPLYFLVIGIWKVTSCPGNAFLPPWMIIVAFLIVIDRLIFWRRIVNETKFEKTFPRPSIIGSMERIKTWEENRVWSSSRTLLGFMAVVRVVLFSSVLIGKLWSYEVIKNDQCDHLVSYSVLIFCIFSIIIYLFFFIGTLYIHIAEWLRSLEKTMVSCVNRVMKVEE</sequence>
<evidence type="ECO:0000313" key="2">
    <source>
        <dbReference type="EMBL" id="EFP12831.1"/>
    </source>
</evidence>
<proteinExistence type="predicted"/>
<accession>E3MZ52</accession>
<dbReference type="CTD" id="9801887"/>
<evidence type="ECO:0000313" key="3">
    <source>
        <dbReference type="Proteomes" id="UP000008281"/>
    </source>
</evidence>
<dbReference type="GeneID" id="9801887"/>
<dbReference type="RefSeq" id="XP_003098612.2">
    <property type="nucleotide sequence ID" value="XM_003098564.2"/>
</dbReference>
<dbReference type="HOGENOM" id="CLU_1422594_0_0_1"/>